<name>A0A6A1UY23_9ROSI</name>
<comment type="caution">
    <text evidence="2">The sequence shown here is derived from an EMBL/GenBank/DDBJ whole genome shotgun (WGS) entry which is preliminary data.</text>
</comment>
<dbReference type="OrthoDB" id="684590at2759"/>
<organism evidence="2 3">
    <name type="scientific">Morella rubra</name>
    <name type="common">Chinese bayberry</name>
    <dbReference type="NCBI Taxonomy" id="262757"/>
    <lineage>
        <taxon>Eukaryota</taxon>
        <taxon>Viridiplantae</taxon>
        <taxon>Streptophyta</taxon>
        <taxon>Embryophyta</taxon>
        <taxon>Tracheophyta</taxon>
        <taxon>Spermatophyta</taxon>
        <taxon>Magnoliopsida</taxon>
        <taxon>eudicotyledons</taxon>
        <taxon>Gunneridae</taxon>
        <taxon>Pentapetalae</taxon>
        <taxon>rosids</taxon>
        <taxon>fabids</taxon>
        <taxon>Fagales</taxon>
        <taxon>Myricaceae</taxon>
        <taxon>Morella</taxon>
    </lineage>
</organism>
<feature type="compositionally biased region" description="Acidic residues" evidence="1">
    <location>
        <begin position="170"/>
        <end position="183"/>
    </location>
</feature>
<dbReference type="PANTHER" id="PTHR37258:SF1">
    <property type="entry name" value="FANTOM PROTEIN"/>
    <property type="match status" value="1"/>
</dbReference>
<evidence type="ECO:0000256" key="1">
    <source>
        <dbReference type="SAM" id="MobiDB-lite"/>
    </source>
</evidence>
<feature type="compositionally biased region" description="Polar residues" evidence="1">
    <location>
        <begin position="44"/>
        <end position="64"/>
    </location>
</feature>
<dbReference type="EMBL" id="RXIC02000025">
    <property type="protein sequence ID" value="KAB1205211.1"/>
    <property type="molecule type" value="Genomic_DNA"/>
</dbReference>
<protein>
    <submittedName>
        <fullName evidence="2">Uncharacterized protein</fullName>
    </submittedName>
</protein>
<gene>
    <name evidence="2" type="ORF">CJ030_MR7G021961</name>
</gene>
<feature type="region of interest" description="Disordered" evidence="1">
    <location>
        <begin position="230"/>
        <end position="250"/>
    </location>
</feature>
<feature type="compositionally biased region" description="Polar residues" evidence="1">
    <location>
        <begin position="152"/>
        <end position="167"/>
    </location>
</feature>
<accession>A0A6A1UY23</accession>
<proteinExistence type="predicted"/>
<evidence type="ECO:0000313" key="3">
    <source>
        <dbReference type="Proteomes" id="UP000516437"/>
    </source>
</evidence>
<feature type="compositionally biased region" description="Basic residues" evidence="1">
    <location>
        <begin position="230"/>
        <end position="239"/>
    </location>
</feature>
<feature type="region of interest" description="Disordered" evidence="1">
    <location>
        <begin position="103"/>
        <end position="185"/>
    </location>
</feature>
<reference evidence="2 3" key="1">
    <citation type="journal article" date="2019" name="Plant Biotechnol. J.">
        <title>The red bayberry genome and genetic basis of sex determination.</title>
        <authorList>
            <person name="Jia H.M."/>
            <person name="Jia H.J."/>
            <person name="Cai Q.L."/>
            <person name="Wang Y."/>
            <person name="Zhao H.B."/>
            <person name="Yang W.F."/>
            <person name="Wang G.Y."/>
            <person name="Li Y.H."/>
            <person name="Zhan D.L."/>
            <person name="Shen Y.T."/>
            <person name="Niu Q.F."/>
            <person name="Chang L."/>
            <person name="Qiu J."/>
            <person name="Zhao L."/>
            <person name="Xie H.B."/>
            <person name="Fu W.Y."/>
            <person name="Jin J."/>
            <person name="Li X.W."/>
            <person name="Jiao Y."/>
            <person name="Zhou C.C."/>
            <person name="Tu T."/>
            <person name="Chai C.Y."/>
            <person name="Gao J.L."/>
            <person name="Fan L.J."/>
            <person name="van de Weg E."/>
            <person name="Wang J.Y."/>
            <person name="Gao Z.S."/>
        </authorList>
    </citation>
    <scope>NUCLEOTIDE SEQUENCE [LARGE SCALE GENOMIC DNA]</scope>
    <source>
        <tissue evidence="2">Leaves</tissue>
    </source>
</reference>
<sequence>MLCSAPPPSKSGSNWLDRLRSNKGFPTATADEEDNKSLGLDHFLQNQDPIESTRSNPRSTQSNHEPVANRTHENGHKKEQLYSLMSNVLSELFFMDDDNHFQSSKLSGKKFPRKQTTPKSLTTSTNSNVHLPRQEEEEEEKSLARAERNAGPTASFNSDNSMKQTKVGNVEEEEAEMGEDEEKEEVRELVGYSRSEVTVIDTSFGVWKSEKVVYRRKNVWKVREKRGKVKSFGRKKRKGSGGCNDGNGGDENVVGAMKKAKISCSESAAALNRISVGMS</sequence>
<feature type="compositionally biased region" description="Polar residues" evidence="1">
    <location>
        <begin position="114"/>
        <end position="129"/>
    </location>
</feature>
<dbReference type="PANTHER" id="PTHR37258">
    <property type="entry name" value="FANTOM PROTEIN"/>
    <property type="match status" value="1"/>
</dbReference>
<feature type="region of interest" description="Disordered" evidence="1">
    <location>
        <begin position="1"/>
        <end position="78"/>
    </location>
</feature>
<keyword evidence="3" id="KW-1185">Reference proteome</keyword>
<evidence type="ECO:0000313" key="2">
    <source>
        <dbReference type="EMBL" id="KAB1205211.1"/>
    </source>
</evidence>
<dbReference type="Proteomes" id="UP000516437">
    <property type="component" value="Chromosome 7"/>
</dbReference>
<dbReference type="AlphaFoldDB" id="A0A6A1UY23"/>
<feature type="compositionally biased region" description="Gly residues" evidence="1">
    <location>
        <begin position="240"/>
        <end position="249"/>
    </location>
</feature>